<proteinExistence type="inferred from homology"/>
<dbReference type="FunFam" id="3.40.50.11340:FF:000008">
    <property type="entry name" value="Galactoside 2-alpha-L-fucosyltransferase"/>
    <property type="match status" value="1"/>
</dbReference>
<keyword evidence="4" id="KW-0325">Glycoprotein</keyword>
<evidence type="ECO:0000256" key="3">
    <source>
        <dbReference type="ARBA" id="ARBA00022679"/>
    </source>
</evidence>
<feature type="region of interest" description="Disordered" evidence="7">
    <location>
        <begin position="93"/>
        <end position="112"/>
    </location>
</feature>
<name>A0A0D9YQD5_9ORYZ</name>
<dbReference type="Gramene" id="OGLUM02G11960.1">
    <property type="protein sequence ID" value="OGLUM02G11960.1"/>
    <property type="gene ID" value="OGLUM02G11960"/>
</dbReference>
<dbReference type="Pfam" id="PF03254">
    <property type="entry name" value="XG_FTase"/>
    <property type="match status" value="1"/>
</dbReference>
<evidence type="ECO:0000256" key="7">
    <source>
        <dbReference type="SAM" id="MobiDB-lite"/>
    </source>
</evidence>
<dbReference type="HOGENOM" id="CLU_001992_2_1_1"/>
<comment type="subcellular location">
    <subcellularLocation>
        <location evidence="6">Golgi apparatus</location>
        <location evidence="6">Golgi stack membrane</location>
        <topology evidence="6">Single-pass type II membrane protein</topology>
    </subcellularLocation>
</comment>
<dbReference type="GO" id="GO:0009969">
    <property type="term" value="P:xyloglucan biosynthetic process"/>
    <property type="evidence" value="ECO:0007669"/>
    <property type="project" value="TreeGrafter"/>
</dbReference>
<evidence type="ECO:0000256" key="5">
    <source>
        <dbReference type="ARBA" id="ARBA00023316"/>
    </source>
</evidence>
<dbReference type="PANTHER" id="PTHR31889">
    <property type="entry name" value="FUCOSYLTRANSFERASE 2-RELATED"/>
    <property type="match status" value="1"/>
</dbReference>
<keyword evidence="6" id="KW-0333">Golgi apparatus</keyword>
<keyword evidence="9" id="KW-1185">Reference proteome</keyword>
<reference evidence="8" key="1">
    <citation type="submission" date="2015-04" db="UniProtKB">
        <authorList>
            <consortium name="EnsemblPlants"/>
        </authorList>
    </citation>
    <scope>IDENTIFICATION</scope>
</reference>
<evidence type="ECO:0000313" key="8">
    <source>
        <dbReference type="EnsemblPlants" id="OGLUM02G11960.1"/>
    </source>
</evidence>
<keyword evidence="3 6" id="KW-0808">Transferase</keyword>
<dbReference type="AlphaFoldDB" id="A0A0D9YQD5"/>
<organism evidence="8">
    <name type="scientific">Oryza glumipatula</name>
    <dbReference type="NCBI Taxonomy" id="40148"/>
    <lineage>
        <taxon>Eukaryota</taxon>
        <taxon>Viridiplantae</taxon>
        <taxon>Streptophyta</taxon>
        <taxon>Embryophyta</taxon>
        <taxon>Tracheophyta</taxon>
        <taxon>Spermatophyta</taxon>
        <taxon>Magnoliopsida</taxon>
        <taxon>Liliopsida</taxon>
        <taxon>Poales</taxon>
        <taxon>Poaceae</taxon>
        <taxon>BOP clade</taxon>
        <taxon>Oryzoideae</taxon>
        <taxon>Oryzeae</taxon>
        <taxon>Oryzinae</taxon>
        <taxon>Oryza</taxon>
    </lineage>
</organism>
<evidence type="ECO:0000256" key="2">
    <source>
        <dbReference type="ARBA" id="ARBA00022676"/>
    </source>
</evidence>
<evidence type="ECO:0000256" key="4">
    <source>
        <dbReference type="ARBA" id="ARBA00023180"/>
    </source>
</evidence>
<dbReference type="EnsemblPlants" id="OGLUM02G11960.1">
    <property type="protein sequence ID" value="OGLUM02G11960.1"/>
    <property type="gene ID" value="OGLUM02G11960"/>
</dbReference>
<dbReference type="GO" id="GO:0008107">
    <property type="term" value="F:galactoside 2-alpha-L-fucosyltransferase activity"/>
    <property type="evidence" value="ECO:0007669"/>
    <property type="project" value="InterPro"/>
</dbReference>
<dbReference type="PANTHER" id="PTHR31889:SF4">
    <property type="entry name" value="FUCOSYLTRANSFERASE"/>
    <property type="match status" value="1"/>
</dbReference>
<dbReference type="Proteomes" id="UP000026961">
    <property type="component" value="Chromosome 2"/>
</dbReference>
<dbReference type="GO" id="GO:0071555">
    <property type="term" value="P:cell wall organization"/>
    <property type="evidence" value="ECO:0007669"/>
    <property type="project" value="UniProtKB-UniRule"/>
</dbReference>
<protein>
    <recommendedName>
        <fullName evidence="6">Fucosyltransferase</fullName>
        <ecNumber evidence="6">2.4.1.-</ecNumber>
    </recommendedName>
</protein>
<keyword evidence="5 6" id="KW-0961">Cell wall biogenesis/degradation</keyword>
<dbReference type="EC" id="2.4.1.-" evidence="6"/>
<comment type="similarity">
    <text evidence="1 6">Belongs to the glycosyltransferase 37 family.</text>
</comment>
<dbReference type="STRING" id="40148.A0A0D9YQD5"/>
<reference evidence="8" key="2">
    <citation type="submission" date="2018-05" db="EMBL/GenBank/DDBJ databases">
        <title>OgluRS3 (Oryza glumaepatula Reference Sequence Version 3).</title>
        <authorList>
            <person name="Zhang J."/>
            <person name="Kudrna D."/>
            <person name="Lee S."/>
            <person name="Talag J."/>
            <person name="Welchert J."/>
            <person name="Wing R.A."/>
        </authorList>
    </citation>
    <scope>NUCLEOTIDE SEQUENCE [LARGE SCALE GENOMIC DNA]</scope>
</reference>
<accession>A0A0D9YQD5</accession>
<sequence>MDAEDGDGGPSFSPASTTEVAVKAAPWWRRRPLLSGCGTGRKAVRAASVAAAVLIAAVVLSYYARGDYDEMPSSLFTTTTATGAAPPEVAELATGGGGSGLPGLEDAPPSNSNLTGDQLLGGLLSAAFSWQSCRSRYEFAGYHKRKPPHKPSPYLVAKLRSHEALQKRCGPGTAPYDKALRQLKSGDGAAAADGDDDDCRYVVSIGYDRGLGNRVIAIVSAFLYAVLTERALLVAPYNGDVAALFCEPFPGTTWLLPGGRRFPLRRLRELDGKSRESLGTLLKSNAVSVDAGGNGTSSWSGRPPPYVYLHLDGSADYHDKLFYCDEQQRLLRGVPWLLMKTDSYLVPGLFLVPSLRGELERMFPEKDAVFHHLSRYLLHPANAVWHAITAYHRDHLAGAGHLVGIQIRVYHEETPPVSQVVLDQPSHEGLQRMGDTAHDMRALSEMYLLSTCDALLTTGFSTFGYVAQGLAGERPWLMPRRPVWDKEPATEVPEPPCARAASPEPCFHSPSYYDCAARRNYEDIGKAVPYIRRCEDVSWGIQLVNGSSHW</sequence>
<keyword evidence="2 6" id="KW-0328">Glycosyltransferase</keyword>
<dbReference type="Gene3D" id="3.40.50.11340">
    <property type="match status" value="1"/>
</dbReference>
<evidence type="ECO:0000256" key="1">
    <source>
        <dbReference type="ARBA" id="ARBA00010481"/>
    </source>
</evidence>
<comment type="function">
    <text evidence="6">May be involved in cell wall biosynthesis.</text>
</comment>
<evidence type="ECO:0000256" key="6">
    <source>
        <dbReference type="RuleBase" id="RU367004"/>
    </source>
</evidence>
<dbReference type="InterPro" id="IPR004938">
    <property type="entry name" value="XG_FTase"/>
</dbReference>
<dbReference type="GO" id="GO:0042546">
    <property type="term" value="P:cell wall biogenesis"/>
    <property type="evidence" value="ECO:0007669"/>
    <property type="project" value="InterPro"/>
</dbReference>
<dbReference type="eggNOG" id="ENOG502QTTA">
    <property type="taxonomic scope" value="Eukaryota"/>
</dbReference>
<evidence type="ECO:0000313" key="9">
    <source>
        <dbReference type="Proteomes" id="UP000026961"/>
    </source>
</evidence>
<dbReference type="GO" id="GO:0032580">
    <property type="term" value="C:Golgi cisterna membrane"/>
    <property type="evidence" value="ECO:0007669"/>
    <property type="project" value="UniProtKB-SubCell"/>
</dbReference>